<keyword evidence="7 11" id="KW-0798">TonB box</keyword>
<keyword evidence="6" id="KW-0406">Ion transport</keyword>
<sequence>MRKFPFLLTVATIPAAIPAAATAQPVQSLDQVEETVLADDADDADDADATGEVEAITVTATGLFTRIENTGQAVTVIGRDEIEAVQGADITRVLARAPGVAFSRNGPPGAFTGVRVRGGEAEQLLVLIDGVRVADPASPSGGFDFGTLTTGTVGKIDLLRGSNSTIWGSDAIAGVLDISTRGRSGLAGSVEYGARDTLFASATGGLSEDAYFAGLAASFFRTDGFSSAAAGTEADGSEQFTLGGSVFVDLTDQLELFANTRYANSDIDIDGFPAPSYTLGDTSETQETEQLSGALGLAYYGQDLTLRASYALADTARDNFDPALGAAPLFTSDGNSQNLSLRGEYRLIGGLTLAFGGNREWSEYQTDSDTGEDATITGAYVQAGWVLGGLAAHVGARVDDHDRFGSATSFGGDVSYRVGGGWRLRASVGEGFKAPTLYQLYSPYGNLDLQPEQSTSADFGVEHGVRGSDFHAALTLFRRDSENLIGFDNATFTYANIARARAQGIEAELGVDLAPSLRLAGVYSLVDTENRETDNELARRPRHSATLFADWQTPLGLVIGGDLRLVGDSFDNAANTVRLEGYEVFDLRASYPFGDGVELFGRVENVFDEEYQTAAGYGSPGRGAFLGVRAQM</sequence>
<evidence type="ECO:0000256" key="2">
    <source>
        <dbReference type="ARBA" id="ARBA00022448"/>
    </source>
</evidence>
<dbReference type="EMBL" id="JAVAIL010000002">
    <property type="protein sequence ID" value="MDP4539706.1"/>
    <property type="molecule type" value="Genomic_DNA"/>
</dbReference>
<evidence type="ECO:0000256" key="9">
    <source>
        <dbReference type="ARBA" id="ARBA00023237"/>
    </source>
</evidence>
<keyword evidence="4 10" id="KW-0812">Transmembrane</keyword>
<keyword evidence="8 10" id="KW-0472">Membrane</keyword>
<evidence type="ECO:0000256" key="12">
    <source>
        <dbReference type="SAM" id="SignalP"/>
    </source>
</evidence>
<dbReference type="PANTHER" id="PTHR30069">
    <property type="entry name" value="TONB-DEPENDENT OUTER MEMBRANE RECEPTOR"/>
    <property type="match status" value="1"/>
</dbReference>
<reference evidence="15 16" key="1">
    <citation type="submission" date="2023-08" db="EMBL/GenBank/DDBJ databases">
        <title>genomic of DY56.</title>
        <authorList>
            <person name="Wang Y."/>
        </authorList>
    </citation>
    <scope>NUCLEOTIDE SEQUENCE [LARGE SCALE GENOMIC DNA]</scope>
    <source>
        <strain evidence="15 16">DY56-A-20</strain>
    </source>
</reference>
<evidence type="ECO:0000313" key="16">
    <source>
        <dbReference type="Proteomes" id="UP001235664"/>
    </source>
</evidence>
<evidence type="ECO:0000256" key="5">
    <source>
        <dbReference type="ARBA" id="ARBA00022729"/>
    </source>
</evidence>
<protein>
    <submittedName>
        <fullName evidence="15">TonB-dependent receptor</fullName>
    </submittedName>
</protein>
<dbReference type="PANTHER" id="PTHR30069:SF53">
    <property type="entry name" value="COLICIN I RECEPTOR-RELATED"/>
    <property type="match status" value="1"/>
</dbReference>
<gene>
    <name evidence="15" type="ORF">Q9K01_08740</name>
</gene>
<dbReference type="Pfam" id="PF00593">
    <property type="entry name" value="TonB_dep_Rec_b-barrel"/>
    <property type="match status" value="1"/>
</dbReference>
<comment type="caution">
    <text evidence="15">The sequence shown here is derived from an EMBL/GenBank/DDBJ whole genome shotgun (WGS) entry which is preliminary data.</text>
</comment>
<evidence type="ECO:0000259" key="14">
    <source>
        <dbReference type="Pfam" id="PF07715"/>
    </source>
</evidence>
<comment type="similarity">
    <text evidence="10 11">Belongs to the TonB-dependent receptor family.</text>
</comment>
<evidence type="ECO:0000256" key="10">
    <source>
        <dbReference type="PROSITE-ProRule" id="PRU01360"/>
    </source>
</evidence>
<feature type="domain" description="TonB-dependent receptor plug" evidence="14">
    <location>
        <begin position="68"/>
        <end position="175"/>
    </location>
</feature>
<name>A0ABT9H8R2_9SPHN</name>
<evidence type="ECO:0000313" key="15">
    <source>
        <dbReference type="EMBL" id="MDP4539706.1"/>
    </source>
</evidence>
<dbReference type="InterPro" id="IPR039426">
    <property type="entry name" value="TonB-dep_rcpt-like"/>
</dbReference>
<proteinExistence type="inferred from homology"/>
<dbReference type="Pfam" id="PF07715">
    <property type="entry name" value="Plug"/>
    <property type="match status" value="1"/>
</dbReference>
<dbReference type="Gene3D" id="2.40.170.20">
    <property type="entry name" value="TonB-dependent receptor, beta-barrel domain"/>
    <property type="match status" value="1"/>
</dbReference>
<organism evidence="15 16">
    <name type="scientific">Qipengyuania benthica</name>
    <dbReference type="NCBI Taxonomy" id="3067651"/>
    <lineage>
        <taxon>Bacteria</taxon>
        <taxon>Pseudomonadati</taxon>
        <taxon>Pseudomonadota</taxon>
        <taxon>Alphaproteobacteria</taxon>
        <taxon>Sphingomonadales</taxon>
        <taxon>Erythrobacteraceae</taxon>
        <taxon>Qipengyuania</taxon>
    </lineage>
</organism>
<evidence type="ECO:0000256" key="8">
    <source>
        <dbReference type="ARBA" id="ARBA00023136"/>
    </source>
</evidence>
<evidence type="ECO:0000259" key="13">
    <source>
        <dbReference type="Pfam" id="PF00593"/>
    </source>
</evidence>
<comment type="subcellular location">
    <subcellularLocation>
        <location evidence="1 10">Cell outer membrane</location>
        <topology evidence="1 10">Multi-pass membrane protein</topology>
    </subcellularLocation>
</comment>
<keyword evidence="3 10" id="KW-1134">Transmembrane beta strand</keyword>
<evidence type="ECO:0000256" key="4">
    <source>
        <dbReference type="ARBA" id="ARBA00022692"/>
    </source>
</evidence>
<dbReference type="Proteomes" id="UP001235664">
    <property type="component" value="Unassembled WGS sequence"/>
</dbReference>
<dbReference type="SUPFAM" id="SSF56935">
    <property type="entry name" value="Porins"/>
    <property type="match status" value="1"/>
</dbReference>
<feature type="chain" id="PRO_5046903339" evidence="12">
    <location>
        <begin position="24"/>
        <end position="632"/>
    </location>
</feature>
<dbReference type="PROSITE" id="PS52016">
    <property type="entry name" value="TONB_DEPENDENT_REC_3"/>
    <property type="match status" value="1"/>
</dbReference>
<evidence type="ECO:0000256" key="7">
    <source>
        <dbReference type="ARBA" id="ARBA00023077"/>
    </source>
</evidence>
<feature type="signal peptide" evidence="12">
    <location>
        <begin position="1"/>
        <end position="23"/>
    </location>
</feature>
<evidence type="ECO:0000256" key="1">
    <source>
        <dbReference type="ARBA" id="ARBA00004571"/>
    </source>
</evidence>
<dbReference type="Gene3D" id="2.170.130.10">
    <property type="entry name" value="TonB-dependent receptor, plug domain"/>
    <property type="match status" value="1"/>
</dbReference>
<feature type="domain" description="TonB-dependent receptor-like beta-barrel" evidence="13">
    <location>
        <begin position="337"/>
        <end position="606"/>
    </location>
</feature>
<dbReference type="CDD" id="cd01347">
    <property type="entry name" value="ligand_gated_channel"/>
    <property type="match status" value="1"/>
</dbReference>
<keyword evidence="2 10" id="KW-0813">Transport</keyword>
<dbReference type="RefSeq" id="WP_305929823.1">
    <property type="nucleotide sequence ID" value="NZ_JAVAIL010000002.1"/>
</dbReference>
<keyword evidence="15" id="KW-0675">Receptor</keyword>
<evidence type="ECO:0000256" key="3">
    <source>
        <dbReference type="ARBA" id="ARBA00022452"/>
    </source>
</evidence>
<dbReference type="InterPro" id="IPR000531">
    <property type="entry name" value="Beta-barrel_TonB"/>
</dbReference>
<keyword evidence="5 12" id="KW-0732">Signal</keyword>
<evidence type="ECO:0000256" key="11">
    <source>
        <dbReference type="RuleBase" id="RU003357"/>
    </source>
</evidence>
<dbReference type="InterPro" id="IPR012910">
    <property type="entry name" value="Plug_dom"/>
</dbReference>
<dbReference type="InterPro" id="IPR036942">
    <property type="entry name" value="Beta-barrel_TonB_sf"/>
</dbReference>
<accession>A0ABT9H8R2</accession>
<keyword evidence="16" id="KW-1185">Reference proteome</keyword>
<keyword evidence="9 10" id="KW-0998">Cell outer membrane</keyword>
<dbReference type="InterPro" id="IPR037066">
    <property type="entry name" value="Plug_dom_sf"/>
</dbReference>
<evidence type="ECO:0000256" key="6">
    <source>
        <dbReference type="ARBA" id="ARBA00023065"/>
    </source>
</evidence>